<feature type="transmembrane region" description="Helical" evidence="1">
    <location>
        <begin position="156"/>
        <end position="172"/>
    </location>
</feature>
<feature type="domain" description="EamA" evidence="2">
    <location>
        <begin position="157"/>
        <end position="286"/>
    </location>
</feature>
<organism evidence="3 4">
    <name type="scientific">Bizionia algoritergicola</name>
    <dbReference type="NCBI Taxonomy" id="291187"/>
    <lineage>
        <taxon>Bacteria</taxon>
        <taxon>Pseudomonadati</taxon>
        <taxon>Bacteroidota</taxon>
        <taxon>Flavobacteriia</taxon>
        <taxon>Flavobacteriales</taxon>
        <taxon>Flavobacteriaceae</taxon>
        <taxon>Bizionia</taxon>
    </lineage>
</organism>
<dbReference type="AlphaFoldDB" id="A0A5D0QWD9"/>
<gene>
    <name evidence="3" type="ORF">ES675_07685</name>
</gene>
<dbReference type="GO" id="GO:0016020">
    <property type="term" value="C:membrane"/>
    <property type="evidence" value="ECO:0007669"/>
    <property type="project" value="InterPro"/>
</dbReference>
<feature type="transmembrane region" description="Helical" evidence="1">
    <location>
        <begin position="36"/>
        <end position="54"/>
    </location>
</feature>
<dbReference type="EMBL" id="VSKL01000002">
    <property type="protein sequence ID" value="TYB73527.1"/>
    <property type="molecule type" value="Genomic_DNA"/>
</dbReference>
<dbReference type="PANTHER" id="PTHR22911:SF137">
    <property type="entry name" value="SOLUTE CARRIER FAMILY 35 MEMBER G2-RELATED"/>
    <property type="match status" value="1"/>
</dbReference>
<evidence type="ECO:0000256" key="1">
    <source>
        <dbReference type="SAM" id="Phobius"/>
    </source>
</evidence>
<feature type="transmembrane region" description="Helical" evidence="1">
    <location>
        <begin position="179"/>
        <end position="200"/>
    </location>
</feature>
<evidence type="ECO:0000259" key="2">
    <source>
        <dbReference type="Pfam" id="PF00892"/>
    </source>
</evidence>
<feature type="transmembrane region" description="Helical" evidence="1">
    <location>
        <begin position="75"/>
        <end position="96"/>
    </location>
</feature>
<dbReference type="PANTHER" id="PTHR22911">
    <property type="entry name" value="ACYL-MALONYL CONDENSING ENZYME-RELATED"/>
    <property type="match status" value="1"/>
</dbReference>
<feature type="transmembrane region" description="Helical" evidence="1">
    <location>
        <begin position="7"/>
        <end position="24"/>
    </location>
</feature>
<evidence type="ECO:0000313" key="4">
    <source>
        <dbReference type="Proteomes" id="UP000324358"/>
    </source>
</evidence>
<feature type="transmembrane region" description="Helical" evidence="1">
    <location>
        <begin position="243"/>
        <end position="263"/>
    </location>
</feature>
<keyword evidence="4" id="KW-1185">Reference proteome</keyword>
<feature type="transmembrane region" description="Helical" evidence="1">
    <location>
        <begin position="269"/>
        <end position="290"/>
    </location>
</feature>
<feature type="transmembrane region" description="Helical" evidence="1">
    <location>
        <begin position="133"/>
        <end position="150"/>
    </location>
</feature>
<dbReference type="Pfam" id="PF00892">
    <property type="entry name" value="EamA"/>
    <property type="match status" value="2"/>
</dbReference>
<sequence>MNTTKHYIAATLAFTIWGFFSLVLKPLSDFSAFDILSYRSIVSVAIMLVVTLFFRPKVLKKNVLLFKSLKKKERIRILFINMFSGFFLAFNWYIFIYVMNNVSVKATSLAYLICPILTMVLAFIILKEKLFKLQWFSVVLSFTACILLSLGNFTDLLYSMVIALTYAIYLVLQRRNQELDRFLILTVQIVFAVIILSPFFLTYEYQTPKTSFFYSMIALIAIGFTIIPMFLNIYALRGLNSSVVGIFIYLNPLINFFLAVFYFKETITVMQGVSYGLIIISIIIFNIPALKHRINRRRAAHIQ</sequence>
<reference evidence="3 4" key="1">
    <citation type="submission" date="2019-08" db="EMBL/GenBank/DDBJ databases">
        <title>Genomes of Antarctic Bizionia species.</title>
        <authorList>
            <person name="Bowman J.P."/>
        </authorList>
    </citation>
    <scope>NUCLEOTIDE SEQUENCE [LARGE SCALE GENOMIC DNA]</scope>
    <source>
        <strain evidence="3 4">APA-1</strain>
    </source>
</reference>
<dbReference type="OrthoDB" id="369870at2"/>
<keyword evidence="1" id="KW-1133">Transmembrane helix</keyword>
<protein>
    <submittedName>
        <fullName evidence="3">EamA family transporter</fullName>
    </submittedName>
</protein>
<keyword evidence="1" id="KW-0472">Membrane</keyword>
<accession>A0A5D0QWD9</accession>
<dbReference type="InterPro" id="IPR037185">
    <property type="entry name" value="EmrE-like"/>
</dbReference>
<dbReference type="SUPFAM" id="SSF103481">
    <property type="entry name" value="Multidrug resistance efflux transporter EmrE"/>
    <property type="match status" value="2"/>
</dbReference>
<proteinExistence type="predicted"/>
<feature type="domain" description="EamA" evidence="2">
    <location>
        <begin position="7"/>
        <end position="149"/>
    </location>
</feature>
<dbReference type="RefSeq" id="WP_148367354.1">
    <property type="nucleotide sequence ID" value="NZ_VSKL01000002.1"/>
</dbReference>
<dbReference type="InterPro" id="IPR000620">
    <property type="entry name" value="EamA_dom"/>
</dbReference>
<keyword evidence="1" id="KW-0812">Transmembrane</keyword>
<evidence type="ECO:0000313" key="3">
    <source>
        <dbReference type="EMBL" id="TYB73527.1"/>
    </source>
</evidence>
<dbReference type="Proteomes" id="UP000324358">
    <property type="component" value="Unassembled WGS sequence"/>
</dbReference>
<feature type="transmembrane region" description="Helical" evidence="1">
    <location>
        <begin position="212"/>
        <end position="231"/>
    </location>
</feature>
<name>A0A5D0QWD9_9FLAO</name>
<comment type="caution">
    <text evidence="3">The sequence shown here is derived from an EMBL/GenBank/DDBJ whole genome shotgun (WGS) entry which is preliminary data.</text>
</comment>
<feature type="transmembrane region" description="Helical" evidence="1">
    <location>
        <begin position="108"/>
        <end position="126"/>
    </location>
</feature>